<dbReference type="AlphaFoldDB" id="A0AA38F9D2"/>
<keyword evidence="1" id="KW-0812">Transmembrane</keyword>
<proteinExistence type="predicted"/>
<keyword evidence="3" id="KW-1185">Reference proteome</keyword>
<protein>
    <submittedName>
        <fullName evidence="2">Uncharacterized protein</fullName>
    </submittedName>
</protein>
<sequence>ARNKLYDSVWFFEWRIRTEKRFKEATAGTHITESRGKRESQGKWQRHIRESILVVFKTFYQIFLLCISTSTIVPIFCVKSIPESANYCHLFFHQRLQIQNYRSEGG</sequence>
<keyword evidence="1" id="KW-0472">Membrane</keyword>
<name>A0AA38F9D2_TAXCH</name>
<feature type="transmembrane region" description="Helical" evidence="1">
    <location>
        <begin position="52"/>
        <end position="76"/>
    </location>
</feature>
<gene>
    <name evidence="2" type="ORF">KI387_040579</name>
</gene>
<dbReference type="Proteomes" id="UP000824469">
    <property type="component" value="Unassembled WGS sequence"/>
</dbReference>
<evidence type="ECO:0000256" key="1">
    <source>
        <dbReference type="SAM" id="Phobius"/>
    </source>
</evidence>
<dbReference type="EMBL" id="JAHRHJ020000299">
    <property type="protein sequence ID" value="KAH9294218.1"/>
    <property type="molecule type" value="Genomic_DNA"/>
</dbReference>
<evidence type="ECO:0000313" key="2">
    <source>
        <dbReference type="EMBL" id="KAH9294218.1"/>
    </source>
</evidence>
<feature type="non-terminal residue" evidence="2">
    <location>
        <position position="106"/>
    </location>
</feature>
<evidence type="ECO:0000313" key="3">
    <source>
        <dbReference type="Proteomes" id="UP000824469"/>
    </source>
</evidence>
<feature type="non-terminal residue" evidence="2">
    <location>
        <position position="1"/>
    </location>
</feature>
<accession>A0AA38F9D2</accession>
<reference evidence="2 3" key="1">
    <citation type="journal article" date="2021" name="Nat. Plants">
        <title>The Taxus genome provides insights into paclitaxel biosynthesis.</title>
        <authorList>
            <person name="Xiong X."/>
            <person name="Gou J."/>
            <person name="Liao Q."/>
            <person name="Li Y."/>
            <person name="Zhou Q."/>
            <person name="Bi G."/>
            <person name="Li C."/>
            <person name="Du R."/>
            <person name="Wang X."/>
            <person name="Sun T."/>
            <person name="Guo L."/>
            <person name="Liang H."/>
            <person name="Lu P."/>
            <person name="Wu Y."/>
            <person name="Zhang Z."/>
            <person name="Ro D.K."/>
            <person name="Shang Y."/>
            <person name="Huang S."/>
            <person name="Yan J."/>
        </authorList>
    </citation>
    <scope>NUCLEOTIDE SEQUENCE [LARGE SCALE GENOMIC DNA]</scope>
    <source>
        <strain evidence="2">Ta-2019</strain>
    </source>
</reference>
<organism evidence="2 3">
    <name type="scientific">Taxus chinensis</name>
    <name type="common">Chinese yew</name>
    <name type="synonym">Taxus wallichiana var. chinensis</name>
    <dbReference type="NCBI Taxonomy" id="29808"/>
    <lineage>
        <taxon>Eukaryota</taxon>
        <taxon>Viridiplantae</taxon>
        <taxon>Streptophyta</taxon>
        <taxon>Embryophyta</taxon>
        <taxon>Tracheophyta</taxon>
        <taxon>Spermatophyta</taxon>
        <taxon>Pinopsida</taxon>
        <taxon>Pinidae</taxon>
        <taxon>Conifers II</taxon>
        <taxon>Cupressales</taxon>
        <taxon>Taxaceae</taxon>
        <taxon>Taxus</taxon>
    </lineage>
</organism>
<keyword evidence="1" id="KW-1133">Transmembrane helix</keyword>
<comment type="caution">
    <text evidence="2">The sequence shown here is derived from an EMBL/GenBank/DDBJ whole genome shotgun (WGS) entry which is preliminary data.</text>
</comment>